<evidence type="ECO:0000256" key="1">
    <source>
        <dbReference type="PROSITE-ProRule" id="PRU00169"/>
    </source>
</evidence>
<evidence type="ECO:0000313" key="4">
    <source>
        <dbReference type="Proteomes" id="UP000625551"/>
    </source>
</evidence>
<dbReference type="CDD" id="cd17546">
    <property type="entry name" value="REC_hyHK_CKI1_RcsC-like"/>
    <property type="match status" value="1"/>
</dbReference>
<organism evidence="3 4">
    <name type="scientific">Pontibacter aquaedesilientis</name>
    <dbReference type="NCBI Taxonomy" id="2766980"/>
    <lineage>
        <taxon>Bacteria</taxon>
        <taxon>Pseudomonadati</taxon>
        <taxon>Bacteroidota</taxon>
        <taxon>Cytophagia</taxon>
        <taxon>Cytophagales</taxon>
        <taxon>Hymenobacteraceae</taxon>
        <taxon>Pontibacter</taxon>
    </lineage>
</organism>
<keyword evidence="1" id="KW-0597">Phosphoprotein</keyword>
<evidence type="ECO:0000259" key="2">
    <source>
        <dbReference type="PROSITE" id="PS50110"/>
    </source>
</evidence>
<dbReference type="EMBL" id="JACXAJ010000001">
    <property type="protein sequence ID" value="MBD1396346.1"/>
    <property type="molecule type" value="Genomic_DNA"/>
</dbReference>
<dbReference type="Pfam" id="PF00072">
    <property type="entry name" value="Response_reg"/>
    <property type="match status" value="1"/>
</dbReference>
<name>A0ABR7XEL1_9BACT</name>
<dbReference type="InterPro" id="IPR052893">
    <property type="entry name" value="TCS_response_regulator"/>
</dbReference>
<feature type="modified residue" description="4-aspartylphosphate" evidence="1">
    <location>
        <position position="60"/>
    </location>
</feature>
<gene>
    <name evidence="3" type="ORF">H9Q13_04150</name>
</gene>
<dbReference type="SUPFAM" id="SSF52172">
    <property type="entry name" value="CheY-like"/>
    <property type="match status" value="1"/>
</dbReference>
<dbReference type="InterPro" id="IPR011006">
    <property type="entry name" value="CheY-like_superfamily"/>
</dbReference>
<dbReference type="Gene3D" id="3.40.50.2300">
    <property type="match status" value="1"/>
</dbReference>
<comment type="caution">
    <text evidence="3">The sequence shown here is derived from an EMBL/GenBank/DDBJ whole genome shotgun (WGS) entry which is preliminary data.</text>
</comment>
<dbReference type="SMART" id="SM00448">
    <property type="entry name" value="REC"/>
    <property type="match status" value="1"/>
</dbReference>
<feature type="domain" description="Response regulatory" evidence="2">
    <location>
        <begin position="4"/>
        <end position="128"/>
    </location>
</feature>
<dbReference type="Proteomes" id="UP000625551">
    <property type="component" value="Unassembled WGS sequence"/>
</dbReference>
<accession>A0ABR7XEL1</accession>
<sequence length="131" mass="14872">MLTSALLIDDDQTTNFVNKKLLRDTGCLEEVLVALNGHEGINLLQEQYHAGRCPNLILLDVNMPVMSGFDFLEAFNELDIEKNSIKIIMLTTSMHPRDINRLGDLPTHGFLNKPLTREKLKGLLKEHFDID</sequence>
<protein>
    <submittedName>
        <fullName evidence="3">Response regulator</fullName>
    </submittedName>
</protein>
<proteinExistence type="predicted"/>
<dbReference type="PROSITE" id="PS50110">
    <property type="entry name" value="RESPONSE_REGULATORY"/>
    <property type="match status" value="1"/>
</dbReference>
<dbReference type="InterPro" id="IPR001789">
    <property type="entry name" value="Sig_transdc_resp-reg_receiver"/>
</dbReference>
<keyword evidence="4" id="KW-1185">Reference proteome</keyword>
<reference evidence="3 4" key="1">
    <citation type="submission" date="2020-09" db="EMBL/GenBank/DDBJ databases">
        <title>Genome sequencing and assembly of Pontibacter sp.</title>
        <authorList>
            <person name="Chhetri G."/>
        </authorList>
    </citation>
    <scope>NUCLEOTIDE SEQUENCE [LARGE SCALE GENOMIC DNA]</scope>
    <source>
        <strain evidence="3 4">JH31</strain>
    </source>
</reference>
<evidence type="ECO:0000313" key="3">
    <source>
        <dbReference type="EMBL" id="MBD1396346.1"/>
    </source>
</evidence>
<dbReference type="PANTHER" id="PTHR44520:SF2">
    <property type="entry name" value="RESPONSE REGULATOR RCP1"/>
    <property type="match status" value="1"/>
</dbReference>
<dbReference type="PANTHER" id="PTHR44520">
    <property type="entry name" value="RESPONSE REGULATOR RCP1-RELATED"/>
    <property type="match status" value="1"/>
</dbReference>